<dbReference type="Gene3D" id="3.30.70.100">
    <property type="match status" value="1"/>
</dbReference>
<evidence type="ECO:0000313" key="3">
    <source>
        <dbReference type="EMBL" id="KTT17281.1"/>
    </source>
</evidence>
<keyword evidence="3" id="KW-0560">Oxidoreductase</keyword>
<dbReference type="SUPFAM" id="SSF54909">
    <property type="entry name" value="Dimeric alpha+beta barrel"/>
    <property type="match status" value="1"/>
</dbReference>
<comment type="caution">
    <text evidence="3">The sequence shown here is derived from an EMBL/GenBank/DDBJ whole genome shotgun (WGS) entry which is preliminary data.</text>
</comment>
<name>A0AAJ0PF54_9PSED</name>
<dbReference type="Pfam" id="PF03992">
    <property type="entry name" value="ABM"/>
    <property type="match status" value="1"/>
</dbReference>
<keyword evidence="1" id="KW-0472">Membrane</keyword>
<protein>
    <submittedName>
        <fullName evidence="3">Antibiotic biosynthesis monooxygenase</fullName>
    </submittedName>
</protein>
<dbReference type="Proteomes" id="UP000071644">
    <property type="component" value="Unassembled WGS sequence"/>
</dbReference>
<sequence length="198" mass="22114">MRAGSAQGMQMNTAAQDNRNVVTLVIQHKVRAASLSDYEVWLKHAVGTARRQAGHLDVNVIRPDQGGLHFTTVVRFANAELLQAWVNSAERQAMIRDVLPLLDGGDSPQVHEDPEFWFTPPGTGAVPPPRWKQAVLTYLVICPMTLVVPHLLVPLFERFPQLAGPVRGTLIGNLFVILPVVFYIMPWVTRRCAHWLRG</sequence>
<organism evidence="3 4">
    <name type="scientific">Pseudomonas parafulva</name>
    <dbReference type="NCBI Taxonomy" id="157782"/>
    <lineage>
        <taxon>Bacteria</taxon>
        <taxon>Pseudomonadati</taxon>
        <taxon>Pseudomonadota</taxon>
        <taxon>Gammaproteobacteria</taxon>
        <taxon>Pseudomonadales</taxon>
        <taxon>Pseudomonadaceae</taxon>
        <taxon>Pseudomonas</taxon>
    </lineage>
</organism>
<keyword evidence="3" id="KW-0503">Monooxygenase</keyword>
<feature type="transmembrane region" description="Helical" evidence="1">
    <location>
        <begin position="168"/>
        <end position="188"/>
    </location>
</feature>
<evidence type="ECO:0000313" key="4">
    <source>
        <dbReference type="Proteomes" id="UP000071644"/>
    </source>
</evidence>
<dbReference type="PANTHER" id="PTHR40057">
    <property type="entry name" value="SLR1162 PROTEIN"/>
    <property type="match status" value="1"/>
</dbReference>
<keyword evidence="1" id="KW-1133">Transmembrane helix</keyword>
<dbReference type="InterPro" id="IPR038762">
    <property type="entry name" value="ABM_predict"/>
</dbReference>
<dbReference type="InterPro" id="IPR007138">
    <property type="entry name" value="ABM_dom"/>
</dbReference>
<dbReference type="PANTHER" id="PTHR40057:SF1">
    <property type="entry name" value="SLR1162 PROTEIN"/>
    <property type="match status" value="1"/>
</dbReference>
<evidence type="ECO:0000256" key="1">
    <source>
        <dbReference type="SAM" id="Phobius"/>
    </source>
</evidence>
<feature type="domain" description="ABM" evidence="2">
    <location>
        <begin position="22"/>
        <end position="96"/>
    </location>
</feature>
<keyword evidence="1" id="KW-0812">Transmembrane</keyword>
<dbReference type="InterPro" id="IPR011008">
    <property type="entry name" value="Dimeric_a/b-barrel"/>
</dbReference>
<dbReference type="AlphaFoldDB" id="A0AAJ0PF54"/>
<dbReference type="GO" id="GO:0004497">
    <property type="term" value="F:monooxygenase activity"/>
    <property type="evidence" value="ECO:0007669"/>
    <property type="project" value="UniProtKB-KW"/>
</dbReference>
<reference evidence="3 4" key="1">
    <citation type="journal article" date="2016" name="Front. Microbiol.">
        <title>Genomic Resource of Rice Seed Associated Bacteria.</title>
        <authorList>
            <person name="Midha S."/>
            <person name="Bansal K."/>
            <person name="Sharma S."/>
            <person name="Kumar N."/>
            <person name="Patil P.P."/>
            <person name="Chaudhry V."/>
            <person name="Patil P.B."/>
        </authorList>
    </citation>
    <scope>NUCLEOTIDE SEQUENCE [LARGE SCALE GENOMIC DNA]</scope>
    <source>
        <strain evidence="3 4">NS96</strain>
    </source>
</reference>
<evidence type="ECO:0000259" key="2">
    <source>
        <dbReference type="Pfam" id="PF03992"/>
    </source>
</evidence>
<dbReference type="EMBL" id="LDSN01000031">
    <property type="protein sequence ID" value="KTT17281.1"/>
    <property type="molecule type" value="Genomic_DNA"/>
</dbReference>
<proteinExistence type="predicted"/>
<feature type="transmembrane region" description="Helical" evidence="1">
    <location>
        <begin position="135"/>
        <end position="156"/>
    </location>
</feature>
<accession>A0AAJ0PF54</accession>
<gene>
    <name evidence="3" type="ORF">NS96R_13060</name>
</gene>